<dbReference type="AlphaFoldDB" id="A0A6B8KAT6"/>
<gene>
    <name evidence="2" type="ORF">H2LOC_002305</name>
</gene>
<evidence type="ECO:0008006" key="4">
    <source>
        <dbReference type="Google" id="ProtNLM"/>
    </source>
</evidence>
<dbReference type="Gene3D" id="2.120.10.30">
    <property type="entry name" value="TolB, C-terminal domain"/>
    <property type="match status" value="1"/>
</dbReference>
<proteinExistence type="predicted"/>
<dbReference type="InterPro" id="IPR022519">
    <property type="entry name" value="Gloeo/Verruco_rpt"/>
</dbReference>
<keyword evidence="3" id="KW-1185">Reference proteome</keyword>
<dbReference type="RefSeq" id="WP_136494910.1">
    <property type="nucleotide sequence ID" value="NZ_CP046052.1"/>
</dbReference>
<dbReference type="KEGG" id="mhey:H2LOC_002305"/>
<accession>A0A6B8KAT6</accession>
<evidence type="ECO:0000313" key="3">
    <source>
        <dbReference type="Proteomes" id="UP000309061"/>
    </source>
</evidence>
<dbReference type="EMBL" id="CP046052">
    <property type="protein sequence ID" value="QGM44612.1"/>
    <property type="molecule type" value="Genomic_DNA"/>
</dbReference>
<dbReference type="InterPro" id="IPR011042">
    <property type="entry name" value="6-blade_b-propeller_TolB-like"/>
</dbReference>
<sequence>MNWAPFAAAIFAVLPAFALAEPAPRSTFAISPPSPTAPKLTTAYSFTYGSGSHGGLVSDASGNLYGTTGGSVFKLTPARGSGWTATVLYRFGSEGMPGYMSMAGVTLDNAGNIYGTTSMSETGYGTVFMLVPPGSTTRGPACVPVSPNAMCMRVLWSFTNGADGGTPYGGVVLSAGGKLYGTTTSGGATPNKWGVVFELDPAAPAGTPPVTLVDFGALQPQGGYLVSPRGDLAYDNKTGNLYGVAGWGIFQLAPSSSSWIFSVLHMLNFDQSEGYDSPGGMILDSSGNLYGTTAVGSGDTAYGTVFRLNNSGATTPWSLDVLYSFNGAQGQARNPEAGVAFGPKGTLWLTTQAGGASGEGAVVQLTPPGGACPAVAPRWCETWVGSLNLFKGANSNGAPLFVNGVLYATTISGGSATQGAVVQVK</sequence>
<dbReference type="OrthoDB" id="7432613at2"/>
<organism evidence="2 3">
    <name type="scientific">Methylocystis heyeri</name>
    <dbReference type="NCBI Taxonomy" id="391905"/>
    <lineage>
        <taxon>Bacteria</taxon>
        <taxon>Pseudomonadati</taxon>
        <taxon>Pseudomonadota</taxon>
        <taxon>Alphaproteobacteria</taxon>
        <taxon>Hyphomicrobiales</taxon>
        <taxon>Methylocystaceae</taxon>
        <taxon>Methylocystis</taxon>
    </lineage>
</organism>
<protein>
    <recommendedName>
        <fullName evidence="4">SMP-30/Gluconolactonase/LRE-like region domain-containing protein</fullName>
    </recommendedName>
</protein>
<keyword evidence="1" id="KW-0732">Signal</keyword>
<dbReference type="Proteomes" id="UP000309061">
    <property type="component" value="Chromosome"/>
</dbReference>
<evidence type="ECO:0000256" key="1">
    <source>
        <dbReference type="SAM" id="SignalP"/>
    </source>
</evidence>
<name>A0A6B8KAT6_9HYPH</name>
<dbReference type="SUPFAM" id="SSF63829">
    <property type="entry name" value="Calcium-dependent phosphotriesterase"/>
    <property type="match status" value="1"/>
</dbReference>
<dbReference type="NCBIfam" id="TIGR03803">
    <property type="entry name" value="Gloeo_Verruco"/>
    <property type="match status" value="4"/>
</dbReference>
<feature type="signal peptide" evidence="1">
    <location>
        <begin position="1"/>
        <end position="20"/>
    </location>
</feature>
<evidence type="ECO:0000313" key="2">
    <source>
        <dbReference type="EMBL" id="QGM44612.1"/>
    </source>
</evidence>
<reference evidence="2 3" key="1">
    <citation type="submission" date="2019-11" db="EMBL/GenBank/DDBJ databases">
        <title>The genome sequence of Methylocystis heyeri.</title>
        <authorList>
            <person name="Oshkin I.Y."/>
            <person name="Miroshnikov K."/>
            <person name="Dedysh S.N."/>
        </authorList>
    </citation>
    <scope>NUCLEOTIDE SEQUENCE [LARGE SCALE GENOMIC DNA]</scope>
    <source>
        <strain evidence="2 3">H2</strain>
    </source>
</reference>
<feature type="chain" id="PRO_5025684082" description="SMP-30/Gluconolactonase/LRE-like region domain-containing protein" evidence="1">
    <location>
        <begin position="21"/>
        <end position="425"/>
    </location>
</feature>